<feature type="compositionally biased region" description="Low complexity" evidence="2">
    <location>
        <begin position="80"/>
        <end position="100"/>
    </location>
</feature>
<dbReference type="InterPro" id="IPR015797">
    <property type="entry name" value="NUDIX_hydrolase-like_dom_sf"/>
</dbReference>
<reference evidence="4 5" key="1">
    <citation type="submission" date="2019-10" db="EMBL/GenBank/DDBJ databases">
        <title>Rubrobacter sp nov SCSIO 52915 isolated from a deep-sea sediment in the South China Sea.</title>
        <authorList>
            <person name="Chen R.W."/>
        </authorList>
    </citation>
    <scope>NUCLEOTIDE SEQUENCE [LARGE SCALE GENOMIC DNA]</scope>
    <source>
        <strain evidence="4 5">SCSIO 52915</strain>
    </source>
</reference>
<dbReference type="RefSeq" id="WP_166398160.1">
    <property type="nucleotide sequence ID" value="NZ_CP045121.1"/>
</dbReference>
<name>A0A6G8Q1X9_9ACTN</name>
<evidence type="ECO:0000313" key="4">
    <source>
        <dbReference type="EMBL" id="QIN80494.1"/>
    </source>
</evidence>
<protein>
    <submittedName>
        <fullName evidence="4">NUDIX domain-containing protein</fullName>
    </submittedName>
</protein>
<dbReference type="Proteomes" id="UP000502706">
    <property type="component" value="Chromosome"/>
</dbReference>
<proteinExistence type="predicted"/>
<sequence>MRPVLVPQLDARGRGGDRGGRQGARHDPGREPEKGRLDLPGGFLEVGEHPADGLVREIQEELGWRPRSSATRCSRRRTPTGRVGTGCSRSASASGSPAGDPARRRRGRVRWVSLEEIDDLDFAWAHDRELVRAALERENG</sequence>
<dbReference type="PROSITE" id="PS00893">
    <property type="entry name" value="NUDIX_BOX"/>
    <property type="match status" value="1"/>
</dbReference>
<dbReference type="EMBL" id="CP045121">
    <property type="protein sequence ID" value="QIN80494.1"/>
    <property type="molecule type" value="Genomic_DNA"/>
</dbReference>
<dbReference type="InterPro" id="IPR020084">
    <property type="entry name" value="NUDIX_hydrolase_CS"/>
</dbReference>
<dbReference type="Pfam" id="PF00293">
    <property type="entry name" value="NUDIX"/>
    <property type="match status" value="1"/>
</dbReference>
<evidence type="ECO:0000259" key="3">
    <source>
        <dbReference type="PROSITE" id="PS51462"/>
    </source>
</evidence>
<accession>A0A6G8Q1X9</accession>
<gene>
    <name evidence="4" type="ORF">GBA65_20450</name>
</gene>
<dbReference type="GO" id="GO:0016787">
    <property type="term" value="F:hydrolase activity"/>
    <property type="evidence" value="ECO:0007669"/>
    <property type="project" value="UniProtKB-KW"/>
</dbReference>
<evidence type="ECO:0000313" key="5">
    <source>
        <dbReference type="Proteomes" id="UP000502706"/>
    </source>
</evidence>
<dbReference type="PROSITE" id="PS51462">
    <property type="entry name" value="NUDIX"/>
    <property type="match status" value="1"/>
</dbReference>
<feature type="region of interest" description="Disordered" evidence="2">
    <location>
        <begin position="1"/>
        <end position="36"/>
    </location>
</feature>
<keyword evidence="1" id="KW-0378">Hydrolase</keyword>
<feature type="domain" description="Nudix hydrolase" evidence="3">
    <location>
        <begin position="1"/>
        <end position="136"/>
    </location>
</feature>
<dbReference type="InterPro" id="IPR000086">
    <property type="entry name" value="NUDIX_hydrolase_dom"/>
</dbReference>
<dbReference type="Gene3D" id="3.90.79.10">
    <property type="entry name" value="Nucleoside Triphosphate Pyrophosphohydrolase"/>
    <property type="match status" value="1"/>
</dbReference>
<evidence type="ECO:0000256" key="2">
    <source>
        <dbReference type="SAM" id="MobiDB-lite"/>
    </source>
</evidence>
<dbReference type="AlphaFoldDB" id="A0A6G8Q1X9"/>
<feature type="region of interest" description="Disordered" evidence="2">
    <location>
        <begin position="67"/>
        <end position="106"/>
    </location>
</feature>
<organism evidence="4 5">
    <name type="scientific">Rubrobacter marinus</name>
    <dbReference type="NCBI Taxonomy" id="2653852"/>
    <lineage>
        <taxon>Bacteria</taxon>
        <taxon>Bacillati</taxon>
        <taxon>Actinomycetota</taxon>
        <taxon>Rubrobacteria</taxon>
        <taxon>Rubrobacterales</taxon>
        <taxon>Rubrobacteraceae</taxon>
        <taxon>Rubrobacter</taxon>
    </lineage>
</organism>
<keyword evidence="5" id="KW-1185">Reference proteome</keyword>
<evidence type="ECO:0000256" key="1">
    <source>
        <dbReference type="ARBA" id="ARBA00022801"/>
    </source>
</evidence>
<feature type="compositionally biased region" description="Basic and acidic residues" evidence="2">
    <location>
        <begin position="11"/>
        <end position="36"/>
    </location>
</feature>
<dbReference type="SUPFAM" id="SSF55811">
    <property type="entry name" value="Nudix"/>
    <property type="match status" value="1"/>
</dbReference>
<dbReference type="KEGG" id="rmar:GBA65_20450"/>